<dbReference type="CDD" id="cd06339">
    <property type="entry name" value="PBP1_YraM_LppC_lipoprotein-like"/>
    <property type="match status" value="1"/>
</dbReference>
<dbReference type="Gene3D" id="1.25.40.650">
    <property type="match status" value="1"/>
</dbReference>
<proteinExistence type="predicted"/>
<dbReference type="EMBL" id="CP136865">
    <property type="protein sequence ID" value="WOJ98362.1"/>
    <property type="molecule type" value="Genomic_DNA"/>
</dbReference>
<feature type="chain" id="PRO_5045151913" evidence="3">
    <location>
        <begin position="26"/>
        <end position="607"/>
    </location>
</feature>
<accession>A0ABZ0IFR1</accession>
<sequence>MLSLPHCWRNGLIGALFAALLSACASTPGDLPDRAGFPGESPAATTESSLPDTTTDPLLVEAVTMDEELFAATRAALRDGDWLAATLALPTLEAQDDSVADIAFEPINASTAVTALWIDYYKARIAYLRGKLPTYESAVNALKKQSLPGDLRRDLLLHELEVAKKQGDSAKQLGLSLLLSSMPKTDAAADTELNDAIWSAAQRLHNENSAPAVLDAHTQGWMDLATASTVDIPLENAAALAAWEAQYPEHIARAHAESLRDAALLDAQTSKLTLVLPLSGPLEKAGAAVSQGFIDGFFAAQQAGLTVAVLDSRRFESISAAYLEAQESGASVIVGPLGKLQVEELLAQPDLSVPVLTLNRPTFSTGPNPSVLLLSLAPEDEARQLAEDAFASGSRRALVIRPEGDWGERMEAALVEHWRRLGGQVPSTAIYSKASTHSPAIRDALGLGDSAQRSAAIRSLFSDKVETAGRRREDLDTVFLLSKRSDEARALKPLINYHYAGDLPVYALSTADSGTGNAGLNRDLGGLKLLAMPWRMTPEGISAEDNSAALHALGSDAYALARRWWRMRSAAAPLYFGLTAELRSTPYGLLERRLNMAEFNRGELRPR</sequence>
<reference evidence="4 5" key="1">
    <citation type="submission" date="2023-10" db="EMBL/GenBank/DDBJ databases">
        <title>Two novel species belonging to the OM43/NOR5 clade.</title>
        <authorList>
            <person name="Park M."/>
        </authorList>
    </citation>
    <scope>NUCLEOTIDE SEQUENCE [LARGE SCALE GENOMIC DNA]</scope>
    <source>
        <strain evidence="4 5">IMCC45268</strain>
    </source>
</reference>
<dbReference type="RefSeq" id="WP_407329708.1">
    <property type="nucleotide sequence ID" value="NZ_CP136865.1"/>
</dbReference>
<feature type="compositionally biased region" description="Polar residues" evidence="2">
    <location>
        <begin position="43"/>
        <end position="54"/>
    </location>
</feature>
<dbReference type="Proteomes" id="UP001626549">
    <property type="component" value="Chromosome"/>
</dbReference>
<feature type="region of interest" description="Disordered" evidence="2">
    <location>
        <begin position="32"/>
        <end position="54"/>
    </location>
</feature>
<feature type="signal peptide" evidence="3">
    <location>
        <begin position="1"/>
        <end position="25"/>
    </location>
</feature>
<name>A0ABZ0IFR1_9GAMM</name>
<keyword evidence="3" id="KW-0732">Signal</keyword>
<evidence type="ECO:0000256" key="2">
    <source>
        <dbReference type="SAM" id="MobiDB-lite"/>
    </source>
</evidence>
<organism evidence="4 5">
    <name type="scientific">Congregibacter brevis</name>
    <dbReference type="NCBI Taxonomy" id="3081201"/>
    <lineage>
        <taxon>Bacteria</taxon>
        <taxon>Pseudomonadati</taxon>
        <taxon>Pseudomonadota</taxon>
        <taxon>Gammaproteobacteria</taxon>
        <taxon>Cellvibrionales</taxon>
        <taxon>Halieaceae</taxon>
        <taxon>Congregibacter</taxon>
    </lineage>
</organism>
<dbReference type="Gene3D" id="3.40.50.2300">
    <property type="match status" value="2"/>
</dbReference>
<dbReference type="PANTHER" id="PTHR38038:SF1">
    <property type="entry name" value="PENICILLIN-BINDING PROTEIN ACTIVATOR LPOA"/>
    <property type="match status" value="1"/>
</dbReference>
<gene>
    <name evidence="4" type="ORF">R0137_07275</name>
</gene>
<dbReference type="InterPro" id="IPR007443">
    <property type="entry name" value="LpoA"/>
</dbReference>
<keyword evidence="1" id="KW-0472">Membrane</keyword>
<dbReference type="Pfam" id="PF04348">
    <property type="entry name" value="LppC"/>
    <property type="match status" value="1"/>
</dbReference>
<evidence type="ECO:0000313" key="4">
    <source>
        <dbReference type="EMBL" id="WOJ98362.1"/>
    </source>
</evidence>
<dbReference type="PANTHER" id="PTHR38038">
    <property type="entry name" value="PENICILLIN-BINDING PROTEIN ACTIVATOR LPOA"/>
    <property type="match status" value="1"/>
</dbReference>
<evidence type="ECO:0000256" key="1">
    <source>
        <dbReference type="ARBA" id="ARBA00023136"/>
    </source>
</evidence>
<dbReference type="InterPro" id="IPR028082">
    <property type="entry name" value="Peripla_BP_I"/>
</dbReference>
<dbReference type="SUPFAM" id="SSF53822">
    <property type="entry name" value="Periplasmic binding protein-like I"/>
    <property type="match status" value="1"/>
</dbReference>
<protein>
    <submittedName>
        <fullName evidence="4">Penicillin-binding protein activator</fullName>
    </submittedName>
</protein>
<keyword evidence="5" id="KW-1185">Reference proteome</keyword>
<evidence type="ECO:0000313" key="5">
    <source>
        <dbReference type="Proteomes" id="UP001626549"/>
    </source>
</evidence>
<evidence type="ECO:0000256" key="3">
    <source>
        <dbReference type="SAM" id="SignalP"/>
    </source>
</evidence>